<evidence type="ECO:0000313" key="3">
    <source>
        <dbReference type="EMBL" id="CAL6023114.1"/>
    </source>
</evidence>
<dbReference type="SMART" id="SM00324">
    <property type="entry name" value="RhoGAP"/>
    <property type="match status" value="1"/>
</dbReference>
<keyword evidence="4" id="KW-1185">Reference proteome</keyword>
<protein>
    <submittedName>
        <fullName evidence="3">RhoGAP_domain-containing protein</fullName>
    </submittedName>
</protein>
<evidence type="ECO:0000313" key="4">
    <source>
        <dbReference type="Proteomes" id="UP001642409"/>
    </source>
</evidence>
<organism evidence="3 4">
    <name type="scientific">Hexamita inflata</name>
    <dbReference type="NCBI Taxonomy" id="28002"/>
    <lineage>
        <taxon>Eukaryota</taxon>
        <taxon>Metamonada</taxon>
        <taxon>Diplomonadida</taxon>
        <taxon>Hexamitidae</taxon>
        <taxon>Hexamitinae</taxon>
        <taxon>Hexamita</taxon>
    </lineage>
</organism>
<dbReference type="InterPro" id="IPR008936">
    <property type="entry name" value="Rho_GTPase_activation_prot"/>
</dbReference>
<dbReference type="Gene3D" id="1.10.555.10">
    <property type="entry name" value="Rho GTPase activation protein"/>
    <property type="match status" value="1"/>
</dbReference>
<evidence type="ECO:0000256" key="1">
    <source>
        <dbReference type="SAM" id="Coils"/>
    </source>
</evidence>
<name>A0ABP1IT76_9EUKA</name>
<reference evidence="3 4" key="1">
    <citation type="submission" date="2024-07" db="EMBL/GenBank/DDBJ databases">
        <authorList>
            <person name="Akdeniz Z."/>
        </authorList>
    </citation>
    <scope>NUCLEOTIDE SEQUENCE [LARGE SCALE GENOMIC DNA]</scope>
</reference>
<feature type="domain" description="Rho-GAP" evidence="2">
    <location>
        <begin position="61"/>
        <end position="214"/>
    </location>
</feature>
<feature type="coiled-coil region" evidence="1">
    <location>
        <begin position="24"/>
        <end position="56"/>
    </location>
</feature>
<evidence type="ECO:0000259" key="2">
    <source>
        <dbReference type="SMART" id="SM00324"/>
    </source>
</evidence>
<gene>
    <name evidence="3" type="ORF">HINF_LOCUS28976</name>
</gene>
<dbReference type="Proteomes" id="UP001642409">
    <property type="component" value="Unassembled WGS sequence"/>
</dbReference>
<proteinExistence type="predicted"/>
<keyword evidence="1" id="KW-0175">Coiled coil</keyword>
<dbReference type="InterPro" id="IPR000198">
    <property type="entry name" value="RhoGAP_dom"/>
</dbReference>
<dbReference type="SUPFAM" id="SSF48350">
    <property type="entry name" value="GTPase activation domain, GAP"/>
    <property type="match status" value="1"/>
</dbReference>
<accession>A0ABP1IT76</accession>
<dbReference type="EMBL" id="CAXDID020000092">
    <property type="protein sequence ID" value="CAL6023114.1"/>
    <property type="molecule type" value="Genomic_DNA"/>
</dbReference>
<sequence>MELSDEYTQLIVKAKILNKQNTCLLKLNKELIEINNENLEEEKDTFEELTEQNSNNSISDSQIHQTLKNAFEELFSRPPTNQLFLTSPQNQQLNILLQQLNTHQQIPFKTLRTDLLCSLIKNCCKMSALIPISLENGFRMNKNKYTGTAFVLSQLQEKERETLTHLLKNLNRISLIPGYQMSALNLGIVFAPNLLQNYQMGDEKIIKFLIEFAYEFE</sequence>
<dbReference type="Pfam" id="PF00620">
    <property type="entry name" value="RhoGAP"/>
    <property type="match status" value="1"/>
</dbReference>
<comment type="caution">
    <text evidence="3">The sequence shown here is derived from an EMBL/GenBank/DDBJ whole genome shotgun (WGS) entry which is preliminary data.</text>
</comment>